<name>I3C248_9FLAO</name>
<evidence type="ECO:0000256" key="1">
    <source>
        <dbReference type="SAM" id="Phobius"/>
    </source>
</evidence>
<keyword evidence="1" id="KW-1133">Transmembrane helix</keyword>
<sequence>MKKIISVLILIALCILGWYLFIKKSDYIYRFETKTSQATVFYSISNWKKTNDSIHTETIDSTLYKSITQKLNYLDKNYTLFWDIKAENDSVTKVALGIKGAKNNAINRITAPFLNTEFKSMSKDIAMNFIRKLKMNLSTFRVKIIGKTDSPAKKCACVNAKTKLENKAKHMMRNYNYIADFVDENNLQPDGRPMVVINNFNKEENTIDMDFCFPVTGIDKLPKNPDIFFRELKAVPSLKAVFNGNYMYSHHAWFQIFDYAENNTIDLKNNIIEKFHNNPNFGGDALQWTTEVYIPIK</sequence>
<reference evidence="3 4" key="1">
    <citation type="submission" date="2012-02" db="EMBL/GenBank/DDBJ databases">
        <title>Improved High-Quality Draft genome of Joostella marina DSM 19592.</title>
        <authorList>
            <consortium name="US DOE Joint Genome Institute (JGI-PGF)"/>
            <person name="Lucas S."/>
            <person name="Copeland A."/>
            <person name="Lapidus A."/>
            <person name="Bruce D."/>
            <person name="Goodwin L."/>
            <person name="Pitluck S."/>
            <person name="Peters L."/>
            <person name="Chertkov O."/>
            <person name="Ovchinnikova G."/>
            <person name="Kyrpides N."/>
            <person name="Mavromatis K."/>
            <person name="Detter J.C."/>
            <person name="Han C."/>
            <person name="Land M."/>
            <person name="Hauser L."/>
            <person name="Markowitz V."/>
            <person name="Cheng J.-F."/>
            <person name="Hugenholtz P."/>
            <person name="Woyke T."/>
            <person name="Wu D."/>
            <person name="Tindall B."/>
            <person name="Brambilla E."/>
            <person name="Klenk H.-P."/>
            <person name="Eisen J.A."/>
        </authorList>
    </citation>
    <scope>NUCLEOTIDE SEQUENCE [LARGE SCALE GENOMIC DNA]</scope>
    <source>
        <strain evidence="3 4">DSM 19592</strain>
    </source>
</reference>
<dbReference type="HOGENOM" id="CLU_942300_0_0_10"/>
<protein>
    <submittedName>
        <fullName evidence="3">Transcriptional regulator, effector-binding domain/component</fullName>
    </submittedName>
</protein>
<organism evidence="3 4">
    <name type="scientific">Galbibacter orientalis DSM 19592</name>
    <dbReference type="NCBI Taxonomy" id="926559"/>
    <lineage>
        <taxon>Bacteria</taxon>
        <taxon>Pseudomonadati</taxon>
        <taxon>Bacteroidota</taxon>
        <taxon>Flavobacteriia</taxon>
        <taxon>Flavobacteriales</taxon>
        <taxon>Flavobacteriaceae</taxon>
        <taxon>Galbibacter</taxon>
    </lineage>
</organism>
<dbReference type="Proteomes" id="UP000004690">
    <property type="component" value="Unassembled WGS sequence"/>
</dbReference>
<dbReference type="Pfam" id="PF06445">
    <property type="entry name" value="GyrI-like"/>
    <property type="match status" value="1"/>
</dbReference>
<dbReference type="RefSeq" id="WP_008610718.1">
    <property type="nucleotide sequence ID" value="NZ_JH651379.1"/>
</dbReference>
<dbReference type="OrthoDB" id="1421367at2"/>
<evidence type="ECO:0000259" key="2">
    <source>
        <dbReference type="Pfam" id="PF06445"/>
    </source>
</evidence>
<dbReference type="STRING" id="926559.JoomaDRAFT_0652"/>
<keyword evidence="4" id="KW-1185">Reference proteome</keyword>
<feature type="transmembrane region" description="Helical" evidence="1">
    <location>
        <begin position="6"/>
        <end position="22"/>
    </location>
</feature>
<keyword evidence="1" id="KW-0472">Membrane</keyword>
<dbReference type="EMBL" id="JH651379">
    <property type="protein sequence ID" value="EIJ37691.1"/>
    <property type="molecule type" value="Genomic_DNA"/>
</dbReference>
<dbReference type="InterPro" id="IPR029442">
    <property type="entry name" value="GyrI-like"/>
</dbReference>
<dbReference type="Gene3D" id="3.20.80.10">
    <property type="entry name" value="Regulatory factor, effector binding domain"/>
    <property type="match status" value="1"/>
</dbReference>
<keyword evidence="1" id="KW-0812">Transmembrane</keyword>
<dbReference type="eggNOG" id="COG4978">
    <property type="taxonomic scope" value="Bacteria"/>
</dbReference>
<feature type="domain" description="GyrI-like small molecule binding" evidence="2">
    <location>
        <begin position="150"/>
        <end position="297"/>
    </location>
</feature>
<dbReference type="AlphaFoldDB" id="I3C248"/>
<gene>
    <name evidence="3" type="ORF">JoomaDRAFT_0652</name>
</gene>
<dbReference type="InterPro" id="IPR011256">
    <property type="entry name" value="Reg_factor_effector_dom_sf"/>
</dbReference>
<evidence type="ECO:0000313" key="3">
    <source>
        <dbReference type="EMBL" id="EIJ37691.1"/>
    </source>
</evidence>
<evidence type="ECO:0000313" key="4">
    <source>
        <dbReference type="Proteomes" id="UP000004690"/>
    </source>
</evidence>
<dbReference type="SUPFAM" id="SSF55136">
    <property type="entry name" value="Probable bacterial effector-binding domain"/>
    <property type="match status" value="1"/>
</dbReference>
<accession>I3C248</accession>
<proteinExistence type="predicted"/>